<feature type="region of interest" description="Disordered" evidence="10">
    <location>
        <begin position="304"/>
        <end position="338"/>
    </location>
</feature>
<keyword evidence="6 11" id="KW-0812">Transmembrane</keyword>
<evidence type="ECO:0000256" key="5">
    <source>
        <dbReference type="ARBA" id="ARBA00020673"/>
    </source>
</evidence>
<keyword evidence="7 11" id="KW-1133">Transmembrane helix</keyword>
<dbReference type="InterPro" id="IPR032816">
    <property type="entry name" value="VTT_dom"/>
</dbReference>
<feature type="domain" description="VTT" evidence="12">
    <location>
        <begin position="141"/>
        <end position="255"/>
    </location>
</feature>
<dbReference type="EnsemblFungi" id="EJT78599">
    <property type="protein sequence ID" value="EJT78599"/>
    <property type="gene ID" value="GGTG_03698"/>
</dbReference>
<evidence type="ECO:0000256" key="3">
    <source>
        <dbReference type="ARBA" id="ARBA00008640"/>
    </source>
</evidence>
<dbReference type="GO" id="GO:0000139">
    <property type="term" value="C:Golgi membrane"/>
    <property type="evidence" value="ECO:0007669"/>
    <property type="project" value="UniProtKB-SubCell"/>
</dbReference>
<comment type="subcellular location">
    <subcellularLocation>
        <location evidence="2">Golgi apparatus membrane</location>
        <topology evidence="2">Multi-pass membrane protein</topology>
    </subcellularLocation>
</comment>
<organism evidence="13">
    <name type="scientific">Gaeumannomyces tritici (strain R3-111a-1)</name>
    <name type="common">Wheat and barley take-all root rot fungus</name>
    <name type="synonym">Gaeumannomyces graminis var. tritici</name>
    <dbReference type="NCBI Taxonomy" id="644352"/>
    <lineage>
        <taxon>Eukaryota</taxon>
        <taxon>Fungi</taxon>
        <taxon>Dikarya</taxon>
        <taxon>Ascomycota</taxon>
        <taxon>Pezizomycotina</taxon>
        <taxon>Sordariomycetes</taxon>
        <taxon>Sordariomycetidae</taxon>
        <taxon>Magnaporthales</taxon>
        <taxon>Magnaporthaceae</taxon>
        <taxon>Gaeumannomyces</taxon>
    </lineage>
</organism>
<dbReference type="STRING" id="644352.J3NQZ3"/>
<dbReference type="Pfam" id="PF09335">
    <property type="entry name" value="VTT_dom"/>
    <property type="match status" value="1"/>
</dbReference>
<dbReference type="RefSeq" id="XP_009219744.1">
    <property type="nucleotide sequence ID" value="XM_009221480.1"/>
</dbReference>
<feature type="compositionally biased region" description="Basic and acidic residues" evidence="10">
    <location>
        <begin position="378"/>
        <end position="387"/>
    </location>
</feature>
<evidence type="ECO:0000256" key="6">
    <source>
        <dbReference type="ARBA" id="ARBA00022692"/>
    </source>
</evidence>
<dbReference type="OrthoDB" id="166803at2759"/>
<feature type="transmembrane region" description="Helical" evidence="11">
    <location>
        <begin position="273"/>
        <end position="294"/>
    </location>
</feature>
<dbReference type="GeneID" id="20344156"/>
<dbReference type="EMBL" id="GL385396">
    <property type="protein sequence ID" value="EJT78599.1"/>
    <property type="molecule type" value="Genomic_DNA"/>
</dbReference>
<proteinExistence type="inferred from homology"/>
<dbReference type="AlphaFoldDB" id="J3NQZ3"/>
<reference evidence="14" key="5">
    <citation type="submission" date="2018-04" db="UniProtKB">
        <authorList>
            <consortium name="EnsemblFungi"/>
        </authorList>
    </citation>
    <scope>IDENTIFICATION</scope>
    <source>
        <strain evidence="14">R3-111a-1</strain>
    </source>
</reference>
<dbReference type="PANTHER" id="PTHR47549">
    <property type="entry name" value="GOLGI APPARATUS MEMBRANE PROTEIN TVP38-RELATED"/>
    <property type="match status" value="1"/>
</dbReference>
<protein>
    <recommendedName>
        <fullName evidence="4">Golgi apparatus membrane protein TVP38</fullName>
    </recommendedName>
    <alternativeName>
        <fullName evidence="5">Golgi apparatus membrane protein tvp38</fullName>
    </alternativeName>
</protein>
<evidence type="ECO:0000256" key="9">
    <source>
        <dbReference type="ARBA" id="ARBA00023136"/>
    </source>
</evidence>
<evidence type="ECO:0000256" key="7">
    <source>
        <dbReference type="ARBA" id="ARBA00022989"/>
    </source>
</evidence>
<feature type="region of interest" description="Disordered" evidence="10">
    <location>
        <begin position="378"/>
        <end position="405"/>
    </location>
</feature>
<evidence type="ECO:0000313" key="15">
    <source>
        <dbReference type="Proteomes" id="UP000006039"/>
    </source>
</evidence>
<evidence type="ECO:0000256" key="10">
    <source>
        <dbReference type="SAM" id="MobiDB-lite"/>
    </source>
</evidence>
<dbReference type="Proteomes" id="UP000006039">
    <property type="component" value="Unassembled WGS sequence"/>
</dbReference>
<sequence length="405" mass="43999">MPADFPSAAAALSASPERRSSVDPTSNPPPPWAQRPPRSSRRHSRTVQSKQPFSATVIRAVSSLSRQLWTIFLRLPRIQQAAIVVAAISLPIFSVLFLLYSHAIFTWLGPVAKAWRGLPGGWLIIWAMAFASAFPPMIGYSTSMTLAGMVYGFPLGWPIAASATVAGSTAAFMTSRGIFSGYVQSLVGTDKRFVALSQVLRRDGLLVLTGVRFCPLPYSLSNGFLSTIPSIRPWSFALATAFVSPKLLIHVFIGSRLAKLAEEGDKMAFSDKMVNYTGMGLSAVVGGVVGLVVYRRTMARAAELAREERQQQGPPFDEEDEGGYEDSDAGSGHRRGRNGEQSELMSVLMNPDDVEAAALMDDDDISLWGVDDYELDRGPSAESRFADEEAILEGNGFRAGRRSQR</sequence>
<evidence type="ECO:0000256" key="8">
    <source>
        <dbReference type="ARBA" id="ARBA00023034"/>
    </source>
</evidence>
<comment type="function">
    <text evidence="1">Golgi membrane protein involved in vesicular trafficking and spindle migration.</text>
</comment>
<dbReference type="VEuPathDB" id="FungiDB:GGTG_03698"/>
<evidence type="ECO:0000259" key="12">
    <source>
        <dbReference type="Pfam" id="PF09335"/>
    </source>
</evidence>
<feature type="transmembrane region" description="Helical" evidence="11">
    <location>
        <begin position="120"/>
        <end position="140"/>
    </location>
</feature>
<dbReference type="PANTHER" id="PTHR47549:SF1">
    <property type="entry name" value="GOLGI APPARATUS MEMBRANE PROTEIN TVP38"/>
    <property type="match status" value="1"/>
</dbReference>
<feature type="compositionally biased region" description="Low complexity" evidence="10">
    <location>
        <begin position="1"/>
        <end position="15"/>
    </location>
</feature>
<evidence type="ECO:0000256" key="4">
    <source>
        <dbReference type="ARBA" id="ARBA00013533"/>
    </source>
</evidence>
<reference evidence="15" key="1">
    <citation type="submission" date="2010-07" db="EMBL/GenBank/DDBJ databases">
        <title>The genome sequence of Gaeumannomyces graminis var. tritici strain R3-111a-1.</title>
        <authorList>
            <consortium name="The Broad Institute Genome Sequencing Platform"/>
            <person name="Ma L.-J."/>
            <person name="Dead R."/>
            <person name="Young S."/>
            <person name="Zeng Q."/>
            <person name="Koehrsen M."/>
            <person name="Alvarado L."/>
            <person name="Berlin A."/>
            <person name="Chapman S.B."/>
            <person name="Chen Z."/>
            <person name="Freedman E."/>
            <person name="Gellesch M."/>
            <person name="Goldberg J."/>
            <person name="Griggs A."/>
            <person name="Gujja S."/>
            <person name="Heilman E.R."/>
            <person name="Heiman D."/>
            <person name="Hepburn T."/>
            <person name="Howarth C."/>
            <person name="Jen D."/>
            <person name="Larson L."/>
            <person name="Mehta T."/>
            <person name="Neiman D."/>
            <person name="Pearson M."/>
            <person name="Roberts A."/>
            <person name="Saif S."/>
            <person name="Shea T."/>
            <person name="Shenoy N."/>
            <person name="Sisk P."/>
            <person name="Stolte C."/>
            <person name="Sykes S."/>
            <person name="Walk T."/>
            <person name="White J."/>
            <person name="Yandava C."/>
            <person name="Haas B."/>
            <person name="Nusbaum C."/>
            <person name="Birren B."/>
        </authorList>
    </citation>
    <scope>NUCLEOTIDE SEQUENCE [LARGE SCALE GENOMIC DNA]</scope>
    <source>
        <strain evidence="15">R3-111a-1</strain>
    </source>
</reference>
<feature type="region of interest" description="Disordered" evidence="10">
    <location>
        <begin position="1"/>
        <end position="51"/>
    </location>
</feature>
<keyword evidence="15" id="KW-1185">Reference proteome</keyword>
<dbReference type="eggNOG" id="KOG3140">
    <property type="taxonomic scope" value="Eukaryota"/>
</dbReference>
<evidence type="ECO:0000256" key="1">
    <source>
        <dbReference type="ARBA" id="ARBA00002978"/>
    </source>
</evidence>
<evidence type="ECO:0000256" key="2">
    <source>
        <dbReference type="ARBA" id="ARBA00004653"/>
    </source>
</evidence>
<keyword evidence="8" id="KW-0333">Golgi apparatus</keyword>
<accession>J3NQZ3</accession>
<dbReference type="InterPro" id="IPR051076">
    <property type="entry name" value="Golgi_membrane_TVP38/TMEM64"/>
</dbReference>
<keyword evidence="9 11" id="KW-0472">Membrane</keyword>
<dbReference type="GO" id="GO:0016192">
    <property type="term" value="P:vesicle-mediated transport"/>
    <property type="evidence" value="ECO:0007669"/>
    <property type="project" value="TreeGrafter"/>
</dbReference>
<feature type="transmembrane region" description="Helical" evidence="11">
    <location>
        <begin position="234"/>
        <end position="253"/>
    </location>
</feature>
<feature type="transmembrane region" description="Helical" evidence="11">
    <location>
        <begin position="81"/>
        <end position="100"/>
    </location>
</feature>
<comment type="similarity">
    <text evidence="3">Belongs to the TVP38/TMEM64 family.</text>
</comment>
<dbReference type="HOGENOM" id="CLU_041954_0_0_1"/>
<reference evidence="14" key="4">
    <citation type="journal article" date="2015" name="G3 (Bethesda)">
        <title>Genome sequences of three phytopathogenic species of the Magnaporthaceae family of fungi.</title>
        <authorList>
            <person name="Okagaki L.H."/>
            <person name="Nunes C.C."/>
            <person name="Sailsbery J."/>
            <person name="Clay B."/>
            <person name="Brown D."/>
            <person name="John T."/>
            <person name="Oh Y."/>
            <person name="Young N."/>
            <person name="Fitzgerald M."/>
            <person name="Haas B.J."/>
            <person name="Zeng Q."/>
            <person name="Young S."/>
            <person name="Adiconis X."/>
            <person name="Fan L."/>
            <person name="Levin J.Z."/>
            <person name="Mitchell T.K."/>
            <person name="Okubara P.A."/>
            <person name="Farman M.L."/>
            <person name="Kohn L.M."/>
            <person name="Birren B."/>
            <person name="Ma L.-J."/>
            <person name="Dean R.A."/>
        </authorList>
    </citation>
    <scope>NUCLEOTIDE SEQUENCE</scope>
    <source>
        <strain evidence="14">R3-111a-1</strain>
    </source>
</reference>
<gene>
    <name evidence="14" type="primary">20344156</name>
    <name evidence="13" type="ORF">GGTG_03698</name>
</gene>
<dbReference type="FunCoup" id="J3NQZ3">
    <property type="interactions" value="102"/>
</dbReference>
<reference evidence="13" key="3">
    <citation type="submission" date="2010-09" db="EMBL/GenBank/DDBJ databases">
        <title>Annotation of Gaeumannomyces graminis var. tritici R3-111a-1.</title>
        <authorList>
            <consortium name="The Broad Institute Genome Sequencing Platform"/>
            <person name="Ma L.-J."/>
            <person name="Dead R."/>
            <person name="Young S.K."/>
            <person name="Zeng Q."/>
            <person name="Gargeya S."/>
            <person name="Fitzgerald M."/>
            <person name="Haas B."/>
            <person name="Abouelleil A."/>
            <person name="Alvarado L."/>
            <person name="Arachchi H.M."/>
            <person name="Berlin A."/>
            <person name="Brown A."/>
            <person name="Chapman S.B."/>
            <person name="Chen Z."/>
            <person name="Dunbar C."/>
            <person name="Freedman E."/>
            <person name="Gearin G."/>
            <person name="Gellesch M."/>
            <person name="Goldberg J."/>
            <person name="Griggs A."/>
            <person name="Gujja S."/>
            <person name="Heiman D."/>
            <person name="Howarth C."/>
            <person name="Larson L."/>
            <person name="Lui A."/>
            <person name="MacDonald P.J.P."/>
            <person name="Mehta T."/>
            <person name="Montmayeur A."/>
            <person name="Murphy C."/>
            <person name="Neiman D."/>
            <person name="Pearson M."/>
            <person name="Priest M."/>
            <person name="Roberts A."/>
            <person name="Saif S."/>
            <person name="Shea T."/>
            <person name="Shenoy N."/>
            <person name="Sisk P."/>
            <person name="Stolte C."/>
            <person name="Sykes S."/>
            <person name="Yandava C."/>
            <person name="Wortman J."/>
            <person name="Nusbaum C."/>
            <person name="Birren B."/>
        </authorList>
    </citation>
    <scope>NUCLEOTIDE SEQUENCE</scope>
    <source>
        <strain evidence="13">R3-111a-1</strain>
    </source>
</reference>
<reference evidence="13" key="2">
    <citation type="submission" date="2010-07" db="EMBL/GenBank/DDBJ databases">
        <authorList>
            <consortium name="The Broad Institute Genome Sequencing Platform"/>
            <consortium name="Broad Institute Genome Sequencing Center for Infectious Disease"/>
            <person name="Ma L.-J."/>
            <person name="Dead R."/>
            <person name="Young S."/>
            <person name="Zeng Q."/>
            <person name="Koehrsen M."/>
            <person name="Alvarado L."/>
            <person name="Berlin A."/>
            <person name="Chapman S.B."/>
            <person name="Chen Z."/>
            <person name="Freedman E."/>
            <person name="Gellesch M."/>
            <person name="Goldberg J."/>
            <person name="Griggs A."/>
            <person name="Gujja S."/>
            <person name="Heilman E.R."/>
            <person name="Heiman D."/>
            <person name="Hepburn T."/>
            <person name="Howarth C."/>
            <person name="Jen D."/>
            <person name="Larson L."/>
            <person name="Mehta T."/>
            <person name="Neiman D."/>
            <person name="Pearson M."/>
            <person name="Roberts A."/>
            <person name="Saif S."/>
            <person name="Shea T."/>
            <person name="Shenoy N."/>
            <person name="Sisk P."/>
            <person name="Stolte C."/>
            <person name="Sykes S."/>
            <person name="Walk T."/>
            <person name="White J."/>
            <person name="Yandava C."/>
            <person name="Haas B."/>
            <person name="Nusbaum C."/>
            <person name="Birren B."/>
        </authorList>
    </citation>
    <scope>NUCLEOTIDE SEQUENCE</scope>
    <source>
        <strain evidence="13">R3-111a-1</strain>
    </source>
</reference>
<feature type="compositionally biased region" description="Acidic residues" evidence="10">
    <location>
        <begin position="316"/>
        <end position="328"/>
    </location>
</feature>
<dbReference type="GO" id="GO:0000022">
    <property type="term" value="P:mitotic spindle elongation"/>
    <property type="evidence" value="ECO:0007669"/>
    <property type="project" value="TreeGrafter"/>
</dbReference>
<name>J3NQZ3_GAET3</name>
<evidence type="ECO:0000313" key="13">
    <source>
        <dbReference type="EMBL" id="EJT78599.1"/>
    </source>
</evidence>
<evidence type="ECO:0000256" key="11">
    <source>
        <dbReference type="SAM" id="Phobius"/>
    </source>
</evidence>
<evidence type="ECO:0000313" key="14">
    <source>
        <dbReference type="EnsemblFungi" id="EJT78599"/>
    </source>
</evidence>